<organism evidence="9 10">
    <name type="scientific">Periconia macrospinosa</name>
    <dbReference type="NCBI Taxonomy" id="97972"/>
    <lineage>
        <taxon>Eukaryota</taxon>
        <taxon>Fungi</taxon>
        <taxon>Dikarya</taxon>
        <taxon>Ascomycota</taxon>
        <taxon>Pezizomycotina</taxon>
        <taxon>Dothideomycetes</taxon>
        <taxon>Pleosporomycetidae</taxon>
        <taxon>Pleosporales</taxon>
        <taxon>Massarineae</taxon>
        <taxon>Periconiaceae</taxon>
        <taxon>Periconia</taxon>
    </lineage>
</organism>
<keyword evidence="4 6" id="KW-1133">Transmembrane helix</keyword>
<evidence type="ECO:0000256" key="3">
    <source>
        <dbReference type="ARBA" id="ARBA00022692"/>
    </source>
</evidence>
<comment type="similarity">
    <text evidence="2 6">Belongs to the ERGIC family.</text>
</comment>
<keyword evidence="6" id="KW-0813">Transport</keyword>
<evidence type="ECO:0000256" key="1">
    <source>
        <dbReference type="ARBA" id="ARBA00004141"/>
    </source>
</evidence>
<protein>
    <recommendedName>
        <fullName evidence="6">Endoplasmic reticulum-Golgi intermediate compartment protein</fullName>
    </recommendedName>
</protein>
<evidence type="ECO:0000259" key="8">
    <source>
        <dbReference type="Pfam" id="PF13850"/>
    </source>
</evidence>
<feature type="transmembrane region" description="Helical" evidence="6">
    <location>
        <begin position="401"/>
        <end position="424"/>
    </location>
</feature>
<dbReference type="GO" id="GO:0006890">
    <property type="term" value="P:retrograde vesicle-mediated transport, Golgi to endoplasmic reticulum"/>
    <property type="evidence" value="ECO:0007669"/>
    <property type="project" value="TreeGrafter"/>
</dbReference>
<name>A0A2V1DNJ7_9PLEO</name>
<dbReference type="Pfam" id="PF13850">
    <property type="entry name" value="ERGIC_N"/>
    <property type="match status" value="1"/>
</dbReference>
<dbReference type="GO" id="GO:0005789">
    <property type="term" value="C:endoplasmic reticulum membrane"/>
    <property type="evidence" value="ECO:0007669"/>
    <property type="project" value="UniProtKB-SubCell"/>
</dbReference>
<dbReference type="GO" id="GO:0030134">
    <property type="term" value="C:COPII-coated ER to Golgi transport vesicle"/>
    <property type="evidence" value="ECO:0007669"/>
    <property type="project" value="TreeGrafter"/>
</dbReference>
<dbReference type="InterPro" id="IPR045888">
    <property type="entry name" value="Erv"/>
</dbReference>
<dbReference type="InterPro" id="IPR012936">
    <property type="entry name" value="Erv_C"/>
</dbReference>
<keyword evidence="5 6" id="KW-0472">Membrane</keyword>
<dbReference type="EMBL" id="KZ805391">
    <property type="protein sequence ID" value="PVH99515.1"/>
    <property type="molecule type" value="Genomic_DNA"/>
</dbReference>
<dbReference type="STRING" id="97972.A0A2V1DNJ7"/>
<evidence type="ECO:0000313" key="10">
    <source>
        <dbReference type="Proteomes" id="UP000244855"/>
    </source>
</evidence>
<evidence type="ECO:0000256" key="4">
    <source>
        <dbReference type="ARBA" id="ARBA00022989"/>
    </source>
</evidence>
<dbReference type="AlphaFoldDB" id="A0A2V1DNJ7"/>
<dbReference type="Pfam" id="PF07970">
    <property type="entry name" value="COPIIcoated_ERV"/>
    <property type="match status" value="1"/>
</dbReference>
<dbReference type="GO" id="GO:0000139">
    <property type="term" value="C:Golgi membrane"/>
    <property type="evidence" value="ECO:0007669"/>
    <property type="project" value="UniProtKB-SubCell"/>
</dbReference>
<dbReference type="InterPro" id="IPR039542">
    <property type="entry name" value="Erv_N"/>
</dbReference>
<dbReference type="GO" id="GO:0033116">
    <property type="term" value="C:endoplasmic reticulum-Golgi intermediate compartment membrane"/>
    <property type="evidence" value="ECO:0007669"/>
    <property type="project" value="UniProtKB-SubCell"/>
</dbReference>
<dbReference type="Proteomes" id="UP000244855">
    <property type="component" value="Unassembled WGS sequence"/>
</dbReference>
<comment type="function">
    <text evidence="6">Plays a role in transport between endoplasmic reticulum and Golgi.</text>
</comment>
<dbReference type="PANTHER" id="PTHR10984">
    <property type="entry name" value="ENDOPLASMIC RETICULUM-GOLGI INTERMEDIATE COMPARTMENT PROTEIN"/>
    <property type="match status" value="1"/>
</dbReference>
<keyword evidence="6" id="KW-0333">Golgi apparatus</keyword>
<feature type="domain" description="Endoplasmic reticulum vesicle transporter N-terminal" evidence="8">
    <location>
        <begin position="9"/>
        <end position="96"/>
    </location>
</feature>
<feature type="domain" description="Endoplasmic reticulum vesicle transporter C-terminal" evidence="7">
    <location>
        <begin position="141"/>
        <end position="420"/>
    </location>
</feature>
<accession>A0A2V1DNJ7</accession>
<gene>
    <name evidence="9" type="ORF">DM02DRAFT_432764</name>
</gene>
<keyword evidence="10" id="KW-1185">Reference proteome</keyword>
<evidence type="ECO:0000313" key="9">
    <source>
        <dbReference type="EMBL" id="PVH99515.1"/>
    </source>
</evidence>
<keyword evidence="3 6" id="KW-0812">Transmembrane</keyword>
<dbReference type="OrthoDB" id="270930at2759"/>
<keyword evidence="6" id="KW-0931">ER-Golgi transport</keyword>
<keyword evidence="6" id="KW-0256">Endoplasmic reticulum</keyword>
<feature type="transmembrane region" description="Helical" evidence="6">
    <location>
        <begin position="20"/>
        <end position="43"/>
    </location>
</feature>
<comment type="subcellular location">
    <subcellularLocation>
        <location evidence="6">Endoplasmic reticulum membrane</location>
        <topology evidence="6">Multi-pass membrane protein</topology>
    </subcellularLocation>
    <subcellularLocation>
        <location evidence="6">Endoplasmic reticulum-Golgi intermediate compartment membrane</location>
        <topology evidence="6">Multi-pass membrane protein</topology>
    </subcellularLocation>
    <subcellularLocation>
        <location evidence="6">Golgi apparatus membrane</location>
        <topology evidence="6">Multi-pass membrane protein</topology>
    </subcellularLocation>
    <subcellularLocation>
        <location evidence="1">Membrane</location>
        <topology evidence="1">Multi-pass membrane protein</topology>
    </subcellularLocation>
</comment>
<proteinExistence type="inferred from homology"/>
<evidence type="ECO:0000256" key="2">
    <source>
        <dbReference type="ARBA" id="ARBA00005648"/>
    </source>
</evidence>
<dbReference type="PANTHER" id="PTHR10984:SF25">
    <property type="entry name" value="ENDOPLASMIC RETICULUM-GOLGI INTERMEDIATE COMPARTMENT PROTEIN 3"/>
    <property type="match status" value="1"/>
</dbReference>
<evidence type="ECO:0000256" key="5">
    <source>
        <dbReference type="ARBA" id="ARBA00023136"/>
    </source>
</evidence>
<evidence type="ECO:0000259" key="7">
    <source>
        <dbReference type="Pfam" id="PF07970"/>
    </source>
</evidence>
<reference evidence="9 10" key="1">
    <citation type="journal article" date="2018" name="Sci. Rep.">
        <title>Comparative genomics provides insights into the lifestyle and reveals functional heterogeneity of dark septate endophytic fungi.</title>
        <authorList>
            <person name="Knapp D.G."/>
            <person name="Nemeth J.B."/>
            <person name="Barry K."/>
            <person name="Hainaut M."/>
            <person name="Henrissat B."/>
            <person name="Johnson J."/>
            <person name="Kuo A."/>
            <person name="Lim J.H.P."/>
            <person name="Lipzen A."/>
            <person name="Nolan M."/>
            <person name="Ohm R.A."/>
            <person name="Tamas L."/>
            <person name="Grigoriev I.V."/>
            <person name="Spatafora J.W."/>
            <person name="Nagy L.G."/>
            <person name="Kovacs G.M."/>
        </authorList>
    </citation>
    <scope>NUCLEOTIDE SEQUENCE [LARGE SCALE GENOMIC DNA]</scope>
    <source>
        <strain evidence="9 10">DSE2036</strain>
    </source>
</reference>
<dbReference type="GO" id="GO:0006888">
    <property type="term" value="P:endoplasmic reticulum to Golgi vesicle-mediated transport"/>
    <property type="evidence" value="ECO:0007669"/>
    <property type="project" value="UniProtKB-UniRule"/>
</dbReference>
<sequence>MPAKSRFGRLDAFTKTVEDAKIRTTSGGIITITSILVILYLTWSEWADFRRITVKPELVVDKGRGERMEIAMNITFPRMPCGLLTLDVMDVSGELQMGVSHGVNKVRLTPESEGSQVIEVKSLDLHADEATHLDPNYCGECFGAPAPPSAKKPGCCNTCDDVRDAYASISWSFGRGEGVEQCEREHYAEHLDEQRKEGCRLEGNIKVNKVVGNFHIAPGKSFSNGNLHVHDLDNYFKDESHTFTHKINHLRFGPQLSEAVIADMNSKHANTGPGGWTNHHINPLDNTEQQTNEKAFNFMYFIKVVSTAYLPLGWEKEASRPAKHDDILGATIDHTYKGSVETHQYSVTSHKRDLRGGSDEEAGHKERIHARGGIPGVFFSYDISPMKVVNREERTKTFSSFLVGLCAVIGGTLTVAAAVDRALYEGANKIKKMHSQ</sequence>
<evidence type="ECO:0000256" key="6">
    <source>
        <dbReference type="RuleBase" id="RU369013"/>
    </source>
</evidence>